<dbReference type="AlphaFoldDB" id="A0A4R7K0J5"/>
<accession>A0A4R7K0J5</accession>
<dbReference type="PANTHER" id="PTHR37951">
    <property type="entry name" value="CYTOPLASMIC PROTEIN-RELATED"/>
    <property type="match status" value="1"/>
</dbReference>
<dbReference type="OrthoDB" id="9771118at2"/>
<name>A0A4R7K0J5_9GAMM</name>
<evidence type="ECO:0000313" key="3">
    <source>
        <dbReference type="EMBL" id="TDT43956.1"/>
    </source>
</evidence>
<dbReference type="NCBIfam" id="TIGR03363">
    <property type="entry name" value="VI_chp_8"/>
    <property type="match status" value="1"/>
</dbReference>
<keyword evidence="4" id="KW-1185">Reference proteome</keyword>
<organism evidence="3 4">
    <name type="scientific">Halospina denitrificans</name>
    <dbReference type="NCBI Taxonomy" id="332522"/>
    <lineage>
        <taxon>Bacteria</taxon>
        <taxon>Pseudomonadati</taxon>
        <taxon>Pseudomonadota</taxon>
        <taxon>Gammaproteobacteria</taxon>
        <taxon>Halospina</taxon>
    </lineage>
</organism>
<dbReference type="InterPro" id="IPR017740">
    <property type="entry name" value="TssA-like"/>
</dbReference>
<proteinExistence type="predicted"/>
<dbReference type="EMBL" id="SOAX01000001">
    <property type="protein sequence ID" value="TDT43956.1"/>
    <property type="molecule type" value="Genomic_DNA"/>
</dbReference>
<gene>
    <name evidence="3" type="ORF">DES49_0055</name>
</gene>
<evidence type="ECO:0000313" key="4">
    <source>
        <dbReference type="Proteomes" id="UP000295830"/>
    </source>
</evidence>
<comment type="caution">
    <text evidence="3">The sequence shown here is derived from an EMBL/GenBank/DDBJ whole genome shotgun (WGS) entry which is preliminary data.</text>
</comment>
<evidence type="ECO:0000256" key="1">
    <source>
        <dbReference type="SAM" id="MobiDB-lite"/>
    </source>
</evidence>
<dbReference type="Pfam" id="PF06812">
    <property type="entry name" value="ImpA_N"/>
    <property type="match status" value="1"/>
</dbReference>
<dbReference type="InterPro" id="IPR010657">
    <property type="entry name" value="ImpA_N"/>
</dbReference>
<reference evidence="3 4" key="1">
    <citation type="submission" date="2019-03" db="EMBL/GenBank/DDBJ databases">
        <title>Genomic Encyclopedia of Type Strains, Phase IV (KMG-IV): sequencing the most valuable type-strain genomes for metagenomic binning, comparative biology and taxonomic classification.</title>
        <authorList>
            <person name="Goeker M."/>
        </authorList>
    </citation>
    <scope>NUCLEOTIDE SEQUENCE [LARGE SCALE GENOMIC DNA]</scope>
    <source>
        <strain evidence="3 4">DSM 15505</strain>
    </source>
</reference>
<dbReference type="Proteomes" id="UP000295830">
    <property type="component" value="Unassembled WGS sequence"/>
</dbReference>
<dbReference type="PANTHER" id="PTHR37951:SF1">
    <property type="entry name" value="TYPE VI SECRETION SYSTEM COMPONENT TSSA1"/>
    <property type="match status" value="1"/>
</dbReference>
<feature type="region of interest" description="Disordered" evidence="1">
    <location>
        <begin position="278"/>
        <end position="304"/>
    </location>
</feature>
<evidence type="ECO:0000259" key="2">
    <source>
        <dbReference type="Pfam" id="PF06812"/>
    </source>
</evidence>
<feature type="domain" description="ImpA N-terminal" evidence="2">
    <location>
        <begin position="18"/>
        <end position="145"/>
    </location>
</feature>
<sequence>MSIMDDQATLIFDPNTLLEAISESQPCGDDTREDSSHASPYFNLKDLRNQARASERQQLIENEALQVPQWRQLLDEIPDVLVKRSKDLEFVAWYVEALCREHGFEGLAQGFDLARRMLETHWNNLYPLPDEEGAATRIAPLVGLNGSDSEGTLIQPILSIPLFHNATLGDVAVWQVEQAAEISRLDEQKTQQRIEAGALAEDDVMQAVRETPESALLAIHGTIERAQKAFTGLSEAMDRVMDGEPQPTSHIRSVLERCKSILMHYAGARIEKALARESQMPEAAGQDPEMEGEGAEPTGGPHADPVQVAIASRARALEQLSQLAEFFRQTEPHSPVSYAINQAVRWSELSLPELMQELIDDKGVREGFARITGVPDPESQKQ</sequence>
<protein>
    <submittedName>
        <fullName evidence="3">Type VI secretion system protein ImpA</fullName>
    </submittedName>
</protein>